<dbReference type="RefSeq" id="WP_188681789.1">
    <property type="nucleotide sequence ID" value="NZ_BMNY01000003.1"/>
</dbReference>
<proteinExistence type="predicted"/>
<dbReference type="InterPro" id="IPR005024">
    <property type="entry name" value="Snf7_fam"/>
</dbReference>
<evidence type="ECO:0000313" key="2">
    <source>
        <dbReference type="Proteomes" id="UP000632195"/>
    </source>
</evidence>
<reference evidence="1" key="1">
    <citation type="journal article" date="2014" name="Int. J. Syst. Evol. Microbiol.">
        <title>Complete genome sequence of Corynebacterium casei LMG S-19264T (=DSM 44701T), isolated from a smear-ripened cheese.</title>
        <authorList>
            <consortium name="US DOE Joint Genome Institute (JGI-PGF)"/>
            <person name="Walter F."/>
            <person name="Albersmeier A."/>
            <person name="Kalinowski J."/>
            <person name="Ruckert C."/>
        </authorList>
    </citation>
    <scope>NUCLEOTIDE SEQUENCE</scope>
    <source>
        <strain evidence="1">JCM 13583</strain>
    </source>
</reference>
<reference evidence="1" key="2">
    <citation type="submission" date="2022-09" db="EMBL/GenBank/DDBJ databases">
        <authorList>
            <person name="Sun Q."/>
            <person name="Ohkuma M."/>
        </authorList>
    </citation>
    <scope>NUCLEOTIDE SEQUENCE</scope>
    <source>
        <strain evidence="1">JCM 13583</strain>
    </source>
</reference>
<evidence type="ECO:0000313" key="1">
    <source>
        <dbReference type="EMBL" id="GGM79176.1"/>
    </source>
</evidence>
<dbReference type="EMBL" id="BMNY01000003">
    <property type="protein sequence ID" value="GGM79176.1"/>
    <property type="molecule type" value="Genomic_DNA"/>
</dbReference>
<dbReference type="GO" id="GO:0007034">
    <property type="term" value="P:vacuolar transport"/>
    <property type="evidence" value="ECO:0007669"/>
    <property type="project" value="InterPro"/>
</dbReference>
<organism evidence="1 2">
    <name type="scientific">Thermogymnomonas acidicola</name>
    <dbReference type="NCBI Taxonomy" id="399579"/>
    <lineage>
        <taxon>Archaea</taxon>
        <taxon>Methanobacteriati</taxon>
        <taxon>Thermoplasmatota</taxon>
        <taxon>Thermoplasmata</taxon>
        <taxon>Thermoplasmatales</taxon>
        <taxon>Thermogymnomonas</taxon>
    </lineage>
</organism>
<name>A0AA37BTG7_9ARCH</name>
<dbReference type="AlphaFoldDB" id="A0AA37BTG7"/>
<gene>
    <name evidence="1" type="ORF">GCM10007108_16750</name>
</gene>
<accession>A0AA37BTG7</accession>
<protein>
    <submittedName>
        <fullName evidence="1">Uncharacterized protein</fullName>
    </submittedName>
</protein>
<dbReference type="Gene3D" id="6.10.140.1230">
    <property type="match status" value="1"/>
</dbReference>
<keyword evidence="2" id="KW-1185">Reference proteome</keyword>
<sequence>MSIIKIGKSEEEKMMERRTRISQWKAEIDRAIRQLEKNKEQNIQSAKLALKTGNMEKAKVFAGNIIMVESTIRGLNDYKLMLENINLTLQYAEINQKVWASLRKGQEDLVKSQLSEKQVLQMQQDMERIVNTSQRIQETLSSQLDMISNAVYENSSGNEERISKLLSSISGGQVKATESSAEDQELDKLIKALSEGATGEPQGQE</sequence>
<dbReference type="Proteomes" id="UP000632195">
    <property type="component" value="Unassembled WGS sequence"/>
</dbReference>
<comment type="caution">
    <text evidence="1">The sequence shown here is derived from an EMBL/GenBank/DDBJ whole genome shotgun (WGS) entry which is preliminary data.</text>
</comment>
<dbReference type="Pfam" id="PF03357">
    <property type="entry name" value="Snf7"/>
    <property type="match status" value="1"/>
</dbReference>